<dbReference type="PANTHER" id="PTHR43217">
    <property type="entry name" value="SUCCINATE SEMIALDEHYDE DEHYDROGENASE [NAD(P)+] SAD"/>
    <property type="match status" value="1"/>
</dbReference>
<feature type="transmembrane region" description="Helical" evidence="5">
    <location>
        <begin position="108"/>
        <end position="132"/>
    </location>
</feature>
<evidence type="ECO:0000256" key="5">
    <source>
        <dbReference type="SAM" id="Phobius"/>
    </source>
</evidence>
<dbReference type="FunFam" id="3.40.605.10:FF:000012">
    <property type="entry name" value="NAD-dependent succinate-semialdehyde dehydrogenase"/>
    <property type="match status" value="1"/>
</dbReference>
<dbReference type="GO" id="GO:0004030">
    <property type="term" value="F:aldehyde dehydrogenase [NAD(P)+] activity"/>
    <property type="evidence" value="ECO:0007669"/>
    <property type="project" value="InterPro"/>
</dbReference>
<dbReference type="Pfam" id="PF00171">
    <property type="entry name" value="Aldedh"/>
    <property type="match status" value="1"/>
</dbReference>
<feature type="compositionally biased region" description="Basic and acidic residues" evidence="4">
    <location>
        <begin position="49"/>
        <end position="65"/>
    </location>
</feature>
<dbReference type="OrthoDB" id="310895at2759"/>
<name>A0A8H8TVW2_9HELO</name>
<keyword evidence="2" id="KW-0521">NADP</keyword>
<organism evidence="7 8">
    <name type="scientific">Lachnellula hyalina</name>
    <dbReference type="NCBI Taxonomy" id="1316788"/>
    <lineage>
        <taxon>Eukaryota</taxon>
        <taxon>Fungi</taxon>
        <taxon>Dikarya</taxon>
        <taxon>Ascomycota</taxon>
        <taxon>Pezizomycotina</taxon>
        <taxon>Leotiomycetes</taxon>
        <taxon>Helotiales</taxon>
        <taxon>Lachnaceae</taxon>
        <taxon>Lachnellula</taxon>
    </lineage>
</organism>
<evidence type="ECO:0000256" key="4">
    <source>
        <dbReference type="SAM" id="MobiDB-lite"/>
    </source>
</evidence>
<dbReference type="InterPro" id="IPR047110">
    <property type="entry name" value="GABD/Sad-like"/>
</dbReference>
<dbReference type="Proteomes" id="UP000431533">
    <property type="component" value="Unassembled WGS sequence"/>
</dbReference>
<comment type="similarity">
    <text evidence="1">Belongs to the aldehyde dehydrogenase family.</text>
</comment>
<dbReference type="Gene3D" id="3.40.309.10">
    <property type="entry name" value="Aldehyde Dehydrogenase, Chain A, domain 2"/>
    <property type="match status" value="1"/>
</dbReference>
<dbReference type="PANTHER" id="PTHR43217:SF2">
    <property type="entry name" value="SUCCINATE-SEMIALDEHYDE DEHYDROGENASE [NADP(+)]"/>
    <property type="match status" value="1"/>
</dbReference>
<dbReference type="AlphaFoldDB" id="A0A8H8TVW2"/>
<reference evidence="7 8" key="1">
    <citation type="submission" date="2018-05" db="EMBL/GenBank/DDBJ databases">
        <title>Genome sequencing and assembly of the regulated plant pathogen Lachnellula willkommii and related sister species for the development of diagnostic species identification markers.</title>
        <authorList>
            <person name="Giroux E."/>
            <person name="Bilodeau G."/>
        </authorList>
    </citation>
    <scope>NUCLEOTIDE SEQUENCE [LARGE SCALE GENOMIC DNA]</scope>
    <source>
        <strain evidence="7 8">CBS 185.66</strain>
    </source>
</reference>
<evidence type="ECO:0000313" key="7">
    <source>
        <dbReference type="EMBL" id="TVY22645.1"/>
    </source>
</evidence>
<dbReference type="EMBL" id="QGMH01000244">
    <property type="protein sequence ID" value="TVY22645.1"/>
    <property type="molecule type" value="Genomic_DNA"/>
</dbReference>
<keyword evidence="5" id="KW-0812">Transmembrane</keyword>
<dbReference type="CDD" id="cd07100">
    <property type="entry name" value="ALDH_SSADH1_GabD1"/>
    <property type="match status" value="1"/>
</dbReference>
<dbReference type="InterPro" id="IPR015590">
    <property type="entry name" value="Aldehyde_DH_dom"/>
</dbReference>
<keyword evidence="8" id="KW-1185">Reference proteome</keyword>
<dbReference type="InterPro" id="IPR016162">
    <property type="entry name" value="Ald_DH_N"/>
</dbReference>
<evidence type="ECO:0000256" key="2">
    <source>
        <dbReference type="ARBA" id="ARBA00022857"/>
    </source>
</evidence>
<sequence length="685" mass="73443">MDHSYYSPDNKAVTEVMDHSRYPDSECLQVAEADPERPLPALPEVAASLEKESSNTNGHDDEKELTPGIVGWLSRSSRASASTTKTSISTPAQRPNREVRICGLRRRIFWIMIGISCLLVITTALATGIGILSAKLSNRNSSAASSTRVPASDVSSPATSTSSKASWQTTLYQQSISTISASASASASASSLSSTPCNATSSMSACDQGDCSGMNDQDSNTKVVIMARNYHSLSPATGKLHKEFPEISNEEALHALDTAHNCYEQDWRFRPVSERASIVAGAAKLMRAQIDSLASLATLEMGKLIGSSKDEIELSASILEYYAENAADFLKPTPIPEHPGAVMHTQPTGVILAIEPWNFPYYQLARVAGPQIMAGNVVIVKDARNIPQCTEAFARLFRDAGAPEGVYTNLLCSFDAVNTFIDDFRVRGITLTGSEESGAEVAERAGRNLKKVVLELGGSDPFIVLEDADLEKAVADGVSGRLSVMGQECTASKRFIIVGKERGHLFQQGMEKAFSALKLGDPADSATSLGPLSSEKAVTGLLKQIETAKEHGAKVVAGGKRIDRPGFYMEPTIVTNITPSNPLFHEETFGPVVSLYIVSTEEEAIKIANATKFGLGASVYCRNETHAQEVALKIDSGMVYINSPAHENFAPELPFGGVKNSGFGRELGELGFGEFVNRKLVTSSQ</sequence>
<evidence type="ECO:0000256" key="1">
    <source>
        <dbReference type="ARBA" id="ARBA00009986"/>
    </source>
</evidence>
<evidence type="ECO:0000313" key="8">
    <source>
        <dbReference type="Proteomes" id="UP000431533"/>
    </source>
</evidence>
<dbReference type="InterPro" id="IPR044148">
    <property type="entry name" value="ALDH_GabD1-like"/>
</dbReference>
<dbReference type="GeneID" id="41989146"/>
<dbReference type="InterPro" id="IPR016163">
    <property type="entry name" value="Ald_DH_C"/>
</dbReference>
<dbReference type="GO" id="GO:0004777">
    <property type="term" value="F:succinate-semialdehyde dehydrogenase (NAD+) activity"/>
    <property type="evidence" value="ECO:0007669"/>
    <property type="project" value="TreeGrafter"/>
</dbReference>
<feature type="region of interest" description="Disordered" evidence="4">
    <location>
        <begin position="1"/>
        <end position="65"/>
    </location>
</feature>
<dbReference type="Gene3D" id="3.40.605.10">
    <property type="entry name" value="Aldehyde Dehydrogenase, Chain A, domain 1"/>
    <property type="match status" value="1"/>
</dbReference>
<feature type="domain" description="Aldehyde dehydrogenase" evidence="6">
    <location>
        <begin position="229"/>
        <end position="681"/>
    </location>
</feature>
<keyword evidence="5" id="KW-1133">Transmembrane helix</keyword>
<proteinExistence type="inferred from homology"/>
<keyword evidence="5" id="KW-0472">Membrane</keyword>
<accession>A0A8H8TVW2</accession>
<gene>
    <name evidence="7" type="primary">ssdA</name>
    <name evidence="7" type="ORF">LHYA1_G008948</name>
</gene>
<evidence type="ECO:0000256" key="3">
    <source>
        <dbReference type="ARBA" id="ARBA00023002"/>
    </source>
</evidence>
<comment type="caution">
    <text evidence="7">The sequence shown here is derived from an EMBL/GenBank/DDBJ whole genome shotgun (WGS) entry which is preliminary data.</text>
</comment>
<protein>
    <submittedName>
        <fullName evidence="7">Succinate-semialdehyde dehydrogenase [NADP(+)]</fullName>
    </submittedName>
</protein>
<evidence type="ECO:0000259" key="6">
    <source>
        <dbReference type="Pfam" id="PF00171"/>
    </source>
</evidence>
<feature type="region of interest" description="Disordered" evidence="4">
    <location>
        <begin position="142"/>
        <end position="161"/>
    </location>
</feature>
<dbReference type="InterPro" id="IPR016161">
    <property type="entry name" value="Ald_DH/histidinol_DH"/>
</dbReference>
<dbReference type="SUPFAM" id="SSF53720">
    <property type="entry name" value="ALDH-like"/>
    <property type="match status" value="1"/>
</dbReference>
<dbReference type="RefSeq" id="XP_031001433.1">
    <property type="nucleotide sequence ID" value="XM_031153865.1"/>
</dbReference>
<keyword evidence="3" id="KW-0560">Oxidoreductase</keyword>